<evidence type="ECO:0000256" key="7">
    <source>
        <dbReference type="ARBA" id="ARBA00022989"/>
    </source>
</evidence>
<evidence type="ECO:0000256" key="1">
    <source>
        <dbReference type="ARBA" id="ARBA00001971"/>
    </source>
</evidence>
<feature type="transmembrane region" description="Helical" evidence="14">
    <location>
        <begin position="302"/>
        <end position="325"/>
    </location>
</feature>
<keyword evidence="11 14" id="KW-0472">Membrane</keyword>
<dbReference type="InterPro" id="IPR002403">
    <property type="entry name" value="Cyt_P450_E_grp-IV"/>
</dbReference>
<evidence type="ECO:0000256" key="13">
    <source>
        <dbReference type="RuleBase" id="RU000461"/>
    </source>
</evidence>
<accession>A0A0E0B8G0</accession>
<evidence type="ECO:0000256" key="10">
    <source>
        <dbReference type="ARBA" id="ARBA00023033"/>
    </source>
</evidence>
<evidence type="ECO:0000256" key="9">
    <source>
        <dbReference type="ARBA" id="ARBA00023004"/>
    </source>
</evidence>
<dbReference type="AlphaFoldDB" id="A0A0E0B8G0"/>
<dbReference type="EnsemblPlants" id="OGLUM10G04060.1">
    <property type="protein sequence ID" value="OGLUM10G04060.1"/>
    <property type="gene ID" value="OGLUM10G04060"/>
</dbReference>
<evidence type="ECO:0000313" key="15">
    <source>
        <dbReference type="EnsemblPlants" id="OGLUM10G04060.1"/>
    </source>
</evidence>
<reference evidence="15" key="2">
    <citation type="submission" date="2018-05" db="EMBL/GenBank/DDBJ databases">
        <title>OgluRS3 (Oryza glumaepatula Reference Sequence Version 3).</title>
        <authorList>
            <person name="Zhang J."/>
            <person name="Kudrna D."/>
            <person name="Lee S."/>
            <person name="Talag J."/>
            <person name="Welchert J."/>
            <person name="Wing R.A."/>
        </authorList>
    </citation>
    <scope>NUCLEOTIDE SEQUENCE [LARGE SCALE GENOMIC DNA]</scope>
</reference>
<name>A0A0E0B8G0_9ORYZ</name>
<dbReference type="GO" id="GO:0016132">
    <property type="term" value="P:brassinosteroid biosynthetic process"/>
    <property type="evidence" value="ECO:0007669"/>
    <property type="project" value="TreeGrafter"/>
</dbReference>
<dbReference type="SUPFAM" id="SSF48264">
    <property type="entry name" value="Cytochrome P450"/>
    <property type="match status" value="1"/>
</dbReference>
<evidence type="ECO:0008006" key="17">
    <source>
        <dbReference type="Google" id="ProtNLM"/>
    </source>
</evidence>
<evidence type="ECO:0000256" key="14">
    <source>
        <dbReference type="SAM" id="Phobius"/>
    </source>
</evidence>
<organism evidence="15">
    <name type="scientific">Oryza glumipatula</name>
    <dbReference type="NCBI Taxonomy" id="40148"/>
    <lineage>
        <taxon>Eukaryota</taxon>
        <taxon>Viridiplantae</taxon>
        <taxon>Streptophyta</taxon>
        <taxon>Embryophyta</taxon>
        <taxon>Tracheophyta</taxon>
        <taxon>Spermatophyta</taxon>
        <taxon>Magnoliopsida</taxon>
        <taxon>Liliopsida</taxon>
        <taxon>Poales</taxon>
        <taxon>Poaceae</taxon>
        <taxon>BOP clade</taxon>
        <taxon>Oryzoideae</taxon>
        <taxon>Oryzeae</taxon>
        <taxon>Oryzinae</taxon>
        <taxon>Oryza</taxon>
    </lineage>
</organism>
<evidence type="ECO:0000256" key="4">
    <source>
        <dbReference type="ARBA" id="ARBA00022617"/>
    </source>
</evidence>
<evidence type="ECO:0000256" key="6">
    <source>
        <dbReference type="ARBA" id="ARBA00022723"/>
    </source>
</evidence>
<keyword evidence="8 13" id="KW-0560">Oxidoreductase</keyword>
<keyword evidence="10 13" id="KW-0503">Monooxygenase</keyword>
<dbReference type="GO" id="GO:0016125">
    <property type="term" value="P:sterol metabolic process"/>
    <property type="evidence" value="ECO:0007669"/>
    <property type="project" value="TreeGrafter"/>
</dbReference>
<comment type="similarity">
    <text evidence="3 13">Belongs to the cytochrome P450 family.</text>
</comment>
<dbReference type="InterPro" id="IPR036396">
    <property type="entry name" value="Cyt_P450_sf"/>
</dbReference>
<reference evidence="15" key="1">
    <citation type="submission" date="2015-04" db="UniProtKB">
        <authorList>
            <consortium name="EnsemblPlants"/>
        </authorList>
    </citation>
    <scope>IDENTIFICATION</scope>
</reference>
<dbReference type="PROSITE" id="PS00086">
    <property type="entry name" value="CYTOCHROME_P450"/>
    <property type="match status" value="1"/>
</dbReference>
<dbReference type="GO" id="GO:0004497">
    <property type="term" value="F:monooxygenase activity"/>
    <property type="evidence" value="ECO:0007669"/>
    <property type="project" value="UniProtKB-KW"/>
</dbReference>
<dbReference type="GO" id="GO:0020037">
    <property type="term" value="F:heme binding"/>
    <property type="evidence" value="ECO:0007669"/>
    <property type="project" value="InterPro"/>
</dbReference>
<evidence type="ECO:0000256" key="5">
    <source>
        <dbReference type="ARBA" id="ARBA00022692"/>
    </source>
</evidence>
<dbReference type="InterPro" id="IPR017972">
    <property type="entry name" value="Cyt_P450_CS"/>
</dbReference>
<dbReference type="GO" id="GO:0016705">
    <property type="term" value="F:oxidoreductase activity, acting on paired donors, with incorporation or reduction of molecular oxygen"/>
    <property type="evidence" value="ECO:0007669"/>
    <property type="project" value="InterPro"/>
</dbReference>
<sequence>MESVQRLLLPVAQGAKPCVALVTAVMAVVLATAWLVIRLVFVKGNTGRRPCEADGMRLVPGSRGLPIIGETLEFLALSPSLQLPAFFQRRLDRYGPLFKTNMIMEDLIVSLDPEVTNFVFQQEERLFQMWYPNSFIRIIGANSLITTHGLLHRHIKNLSLRLFGPENLRRVIIQDVQTKTVEASLSTWLNHPSIELKEAVSSMIFSVTAKKLISHDSSTSDGKMWKQYDAFTQGLLAFPLCIPGTAFYKCMQGRKNVIKMLKEMLNERKTEEHHESFDFFDVLIKEVKAENHEITEKAALDLLFLLLFASFETTSSGITAMLIFLTDNPEALQELIEEHNNIRKRKADKNSEITWEEYKSMKFTSHVIHEALRLASIAPVMFREAIEDVHIKGFAIPKGSKIMICPYTVHLNPVVYKDPNTFNPWRWKNIPEPASGASKDFMAFGGGLRFCVGAHFAKLQMAVFLHCLVTKYCWKAIKGGRMALSPGLQFPEGFHIQLFPKA</sequence>
<keyword evidence="6 12" id="KW-0479">Metal-binding</keyword>
<protein>
    <recommendedName>
        <fullName evidence="17">Cytochrome P450</fullName>
    </recommendedName>
</protein>
<dbReference type="Pfam" id="PF00067">
    <property type="entry name" value="p450"/>
    <property type="match status" value="1"/>
</dbReference>
<evidence type="ECO:0000256" key="8">
    <source>
        <dbReference type="ARBA" id="ARBA00023002"/>
    </source>
</evidence>
<proteinExistence type="inferred from homology"/>
<dbReference type="PRINTS" id="PR00465">
    <property type="entry name" value="EP450IV"/>
</dbReference>
<evidence type="ECO:0000256" key="3">
    <source>
        <dbReference type="ARBA" id="ARBA00010617"/>
    </source>
</evidence>
<feature type="binding site" description="axial binding residue" evidence="12">
    <location>
        <position position="451"/>
    </location>
    <ligand>
        <name>heme</name>
        <dbReference type="ChEBI" id="CHEBI:30413"/>
    </ligand>
    <ligandPart>
        <name>Fe</name>
        <dbReference type="ChEBI" id="CHEBI:18248"/>
    </ligandPart>
</feature>
<feature type="transmembrane region" description="Helical" evidence="14">
    <location>
        <begin position="20"/>
        <end position="41"/>
    </location>
</feature>
<keyword evidence="16" id="KW-1185">Reference proteome</keyword>
<dbReference type="PANTHER" id="PTHR24286:SF81">
    <property type="entry name" value="CYTOCHROME P450 FAMILY PROTEIN, EXPRESSED"/>
    <property type="match status" value="1"/>
</dbReference>
<evidence type="ECO:0000256" key="11">
    <source>
        <dbReference type="ARBA" id="ARBA00023136"/>
    </source>
</evidence>
<keyword evidence="7 14" id="KW-1133">Transmembrane helix</keyword>
<dbReference type="HOGENOM" id="CLU_001570_15_5_1"/>
<keyword evidence="5 14" id="KW-0812">Transmembrane</keyword>
<dbReference type="Gene3D" id="1.10.630.10">
    <property type="entry name" value="Cytochrome P450"/>
    <property type="match status" value="1"/>
</dbReference>
<dbReference type="InterPro" id="IPR001128">
    <property type="entry name" value="Cyt_P450"/>
</dbReference>
<dbReference type="Gramene" id="OGLUM10G04060.1">
    <property type="protein sequence ID" value="OGLUM10G04060.1"/>
    <property type="gene ID" value="OGLUM10G04060"/>
</dbReference>
<dbReference type="GO" id="GO:0005506">
    <property type="term" value="F:iron ion binding"/>
    <property type="evidence" value="ECO:0007669"/>
    <property type="project" value="InterPro"/>
</dbReference>
<dbReference type="STRING" id="40148.A0A0E0B8G0"/>
<keyword evidence="4 12" id="KW-0349">Heme</keyword>
<dbReference type="FunFam" id="1.10.630.10:FF:000020">
    <property type="entry name" value="Cytochrome P450 family protein"/>
    <property type="match status" value="1"/>
</dbReference>
<comment type="subcellular location">
    <subcellularLocation>
        <location evidence="2">Membrane</location>
    </subcellularLocation>
</comment>
<dbReference type="PANTHER" id="PTHR24286">
    <property type="entry name" value="CYTOCHROME P450 26"/>
    <property type="match status" value="1"/>
</dbReference>
<dbReference type="CDD" id="cd11043">
    <property type="entry name" value="CYP90-like"/>
    <property type="match status" value="1"/>
</dbReference>
<evidence type="ECO:0000256" key="2">
    <source>
        <dbReference type="ARBA" id="ARBA00004370"/>
    </source>
</evidence>
<dbReference type="eggNOG" id="KOG0157">
    <property type="taxonomic scope" value="Eukaryota"/>
</dbReference>
<comment type="cofactor">
    <cofactor evidence="1 12">
        <name>heme</name>
        <dbReference type="ChEBI" id="CHEBI:30413"/>
    </cofactor>
</comment>
<dbReference type="Proteomes" id="UP000026961">
    <property type="component" value="Chromosome 10"/>
</dbReference>
<dbReference type="PRINTS" id="PR00385">
    <property type="entry name" value="P450"/>
</dbReference>
<dbReference type="GO" id="GO:0016020">
    <property type="term" value="C:membrane"/>
    <property type="evidence" value="ECO:0007669"/>
    <property type="project" value="UniProtKB-SubCell"/>
</dbReference>
<evidence type="ECO:0000256" key="12">
    <source>
        <dbReference type="PIRSR" id="PIRSR602403-1"/>
    </source>
</evidence>
<dbReference type="GO" id="GO:0010268">
    <property type="term" value="P:brassinosteroid homeostasis"/>
    <property type="evidence" value="ECO:0007669"/>
    <property type="project" value="TreeGrafter"/>
</dbReference>
<evidence type="ECO:0000313" key="16">
    <source>
        <dbReference type="Proteomes" id="UP000026961"/>
    </source>
</evidence>
<keyword evidence="9 12" id="KW-0408">Iron</keyword>